<dbReference type="HOGENOM" id="CLU_1882200_0_0_11"/>
<proteinExistence type="predicted"/>
<gene>
    <name evidence="2" type="ORF">COLINT_03092</name>
</gene>
<evidence type="ECO:0000256" key="1">
    <source>
        <dbReference type="SAM" id="MobiDB-lite"/>
    </source>
</evidence>
<name>C4FAK1_9ACTN</name>
<evidence type="ECO:0000313" key="2">
    <source>
        <dbReference type="EMBL" id="EEP44135.1"/>
    </source>
</evidence>
<sequence length="135" mass="15002">MPLPSLKRPNAPRGADRPDILPNHLKAVGKRFHDFLGASPTQHERQRVGGDEHRHQKDGHGQDEYKGPKHGQHPAPANSPAVEGQLSLILFISDRVRRIVQNGTSRLGSNRFPLLNKKVHAKPSSLGRTHMDRSS</sequence>
<accession>C4FAK1</accession>
<dbReference type="STRING" id="521003.COLINT_03092"/>
<evidence type="ECO:0000313" key="3">
    <source>
        <dbReference type="Proteomes" id="UP000003295"/>
    </source>
</evidence>
<dbReference type="AlphaFoldDB" id="C4FAK1"/>
<comment type="caution">
    <text evidence="2">The sequence shown here is derived from an EMBL/GenBank/DDBJ whole genome shotgun (WGS) entry which is preliminary data.</text>
</comment>
<dbReference type="Proteomes" id="UP000003295">
    <property type="component" value="Unassembled WGS sequence"/>
</dbReference>
<feature type="compositionally biased region" description="Basic and acidic residues" evidence="1">
    <location>
        <begin position="42"/>
        <end position="67"/>
    </location>
</feature>
<organism evidence="2 3">
    <name type="scientific">Collinsella intestinalis DSM 13280</name>
    <dbReference type="NCBI Taxonomy" id="521003"/>
    <lineage>
        <taxon>Bacteria</taxon>
        <taxon>Bacillati</taxon>
        <taxon>Actinomycetota</taxon>
        <taxon>Coriobacteriia</taxon>
        <taxon>Coriobacteriales</taxon>
        <taxon>Coriobacteriaceae</taxon>
        <taxon>Collinsella</taxon>
    </lineage>
</organism>
<reference evidence="2 3" key="1">
    <citation type="submission" date="2009-04" db="EMBL/GenBank/DDBJ databases">
        <authorList>
            <person name="Weinstock G."/>
            <person name="Sodergren E."/>
            <person name="Clifton S."/>
            <person name="Fulton L."/>
            <person name="Fulton B."/>
            <person name="Courtney L."/>
            <person name="Fronick C."/>
            <person name="Harrison M."/>
            <person name="Strong C."/>
            <person name="Farmer C."/>
            <person name="Delahaunty K."/>
            <person name="Markovic C."/>
            <person name="Hall O."/>
            <person name="Minx P."/>
            <person name="Tomlinson C."/>
            <person name="Mitreva M."/>
            <person name="Nelson J."/>
            <person name="Hou S."/>
            <person name="Wollam A."/>
            <person name="Pepin K.H."/>
            <person name="Johnson M."/>
            <person name="Bhonagiri V."/>
            <person name="Nash W.E."/>
            <person name="Warren W."/>
            <person name="Chinwalla A."/>
            <person name="Mardis E.R."/>
            <person name="Wilson R.K."/>
        </authorList>
    </citation>
    <scope>NUCLEOTIDE SEQUENCE [LARGE SCALE GENOMIC DNA]</scope>
    <source>
        <strain evidence="2 3">DSM 13280</strain>
    </source>
</reference>
<feature type="region of interest" description="Disordered" evidence="1">
    <location>
        <begin position="1"/>
        <end position="80"/>
    </location>
</feature>
<protein>
    <submittedName>
        <fullName evidence="2">Uncharacterized protein</fullName>
    </submittedName>
</protein>
<dbReference type="EMBL" id="ABXH02000019">
    <property type="protein sequence ID" value="EEP44135.1"/>
    <property type="molecule type" value="Genomic_DNA"/>
</dbReference>